<accession>A0A2I1DGW4</accession>
<protein>
    <submittedName>
        <fullName evidence="1">Uncharacterized protein</fullName>
    </submittedName>
</protein>
<dbReference type="OrthoDB" id="10266325at2759"/>
<dbReference type="RefSeq" id="XP_024697708.1">
    <property type="nucleotide sequence ID" value="XM_024841661.1"/>
</dbReference>
<dbReference type="VEuPathDB" id="FungiDB:P168DRAFT_332709"/>
<name>A0A2I1DGW4_ASPC2</name>
<evidence type="ECO:0000313" key="2">
    <source>
        <dbReference type="Proteomes" id="UP000234254"/>
    </source>
</evidence>
<proteinExistence type="predicted"/>
<dbReference type="EMBL" id="MSFM01000001">
    <property type="protein sequence ID" value="PKY09114.1"/>
    <property type="molecule type" value="Genomic_DNA"/>
</dbReference>
<keyword evidence="2" id="KW-1185">Reference proteome</keyword>
<dbReference type="GeneID" id="36549187"/>
<dbReference type="AlphaFoldDB" id="A0A2I1DGW4"/>
<evidence type="ECO:0000313" key="1">
    <source>
        <dbReference type="EMBL" id="PKY09114.1"/>
    </source>
</evidence>
<gene>
    <name evidence="1" type="ORF">P168DRAFT_332709</name>
</gene>
<organism evidence="1 2">
    <name type="scientific">Aspergillus campestris (strain IBT 28561)</name>
    <dbReference type="NCBI Taxonomy" id="1392248"/>
    <lineage>
        <taxon>Eukaryota</taxon>
        <taxon>Fungi</taxon>
        <taxon>Dikarya</taxon>
        <taxon>Ascomycota</taxon>
        <taxon>Pezizomycotina</taxon>
        <taxon>Eurotiomycetes</taxon>
        <taxon>Eurotiomycetidae</taxon>
        <taxon>Eurotiales</taxon>
        <taxon>Aspergillaceae</taxon>
        <taxon>Aspergillus</taxon>
        <taxon>Aspergillus subgen. Circumdati</taxon>
    </lineage>
</organism>
<reference evidence="1" key="1">
    <citation type="submission" date="2016-12" db="EMBL/GenBank/DDBJ databases">
        <title>The genomes of Aspergillus section Nigri reveals drivers in fungal speciation.</title>
        <authorList>
            <consortium name="DOE Joint Genome Institute"/>
            <person name="Vesth T.C."/>
            <person name="Nybo J."/>
            <person name="Theobald S."/>
            <person name="Brandl J."/>
            <person name="Frisvad J.C."/>
            <person name="Nielsen K.F."/>
            <person name="Lyhne E.K."/>
            <person name="Kogle M.E."/>
            <person name="Kuo A."/>
            <person name="Riley R."/>
            <person name="Clum A."/>
            <person name="Nolan M."/>
            <person name="Lipzen A."/>
            <person name="Salamov A."/>
            <person name="Henrissat B."/>
            <person name="Wiebenga A."/>
            <person name="De vries R.P."/>
            <person name="Grigoriev I.V."/>
            <person name="Mortensen U.H."/>
            <person name="Andersen M.R."/>
            <person name="Baker S.E."/>
        </authorList>
    </citation>
    <scope>NUCLEOTIDE SEQUENCE</scope>
    <source>
        <strain evidence="1">IBT 28561</strain>
    </source>
</reference>
<dbReference type="Proteomes" id="UP000234254">
    <property type="component" value="Unassembled WGS sequence"/>
</dbReference>
<comment type="caution">
    <text evidence="1">The sequence shown here is derived from an EMBL/GenBank/DDBJ whole genome shotgun (WGS) entry which is preliminary data.</text>
</comment>
<sequence>MAPIRPVLCQVLFEYQAVSISSRNKEEFAPKHSTPQHTNSLTYQKLVRSFKGANMCVYDIPAGLFREAFSAFFINADFSVDIPLLEDLTMVYGLLDHYSL</sequence>